<proteinExistence type="predicted"/>
<accession>A0A1X7VPA7</accession>
<dbReference type="InterPro" id="IPR049352">
    <property type="entry name" value="Rost"/>
</dbReference>
<dbReference type="eggNOG" id="ENOG502S8CX">
    <property type="taxonomic scope" value="Eukaryota"/>
</dbReference>
<protein>
    <recommendedName>
        <fullName evidence="4">Protein rolling stone</fullName>
    </recommendedName>
</protein>
<evidence type="ECO:0008006" key="4">
    <source>
        <dbReference type="Google" id="ProtNLM"/>
    </source>
</evidence>
<dbReference type="OMA" id="NGRWFIY"/>
<feature type="transmembrane region" description="Helical" evidence="1">
    <location>
        <begin position="86"/>
        <end position="107"/>
    </location>
</feature>
<keyword evidence="1" id="KW-0812">Transmembrane</keyword>
<keyword evidence="3" id="KW-1185">Reference proteome</keyword>
<reference evidence="3" key="1">
    <citation type="journal article" date="2010" name="Nature">
        <title>The Amphimedon queenslandica genome and the evolution of animal complexity.</title>
        <authorList>
            <person name="Srivastava M."/>
            <person name="Simakov O."/>
            <person name="Chapman J."/>
            <person name="Fahey B."/>
            <person name="Gauthier M.E."/>
            <person name="Mitros T."/>
            <person name="Richards G.S."/>
            <person name="Conaco C."/>
            <person name="Dacre M."/>
            <person name="Hellsten U."/>
            <person name="Larroux C."/>
            <person name="Putnam N.H."/>
            <person name="Stanke M."/>
            <person name="Adamska M."/>
            <person name="Darling A."/>
            <person name="Degnan S.M."/>
            <person name="Oakley T.H."/>
            <person name="Plachetzki D.C."/>
            <person name="Zhai Y."/>
            <person name="Adamski M."/>
            <person name="Calcino A."/>
            <person name="Cummins S.F."/>
            <person name="Goodstein D.M."/>
            <person name="Harris C."/>
            <person name="Jackson D.J."/>
            <person name="Leys S.P."/>
            <person name="Shu S."/>
            <person name="Woodcroft B.J."/>
            <person name="Vervoort M."/>
            <person name="Kosik K.S."/>
            <person name="Manning G."/>
            <person name="Degnan B.M."/>
            <person name="Rokhsar D.S."/>
        </authorList>
    </citation>
    <scope>NUCLEOTIDE SEQUENCE [LARGE SCALE GENOMIC DNA]</scope>
</reference>
<feature type="transmembrane region" description="Helical" evidence="1">
    <location>
        <begin position="47"/>
        <end position="66"/>
    </location>
</feature>
<keyword evidence="1" id="KW-0472">Membrane</keyword>
<dbReference type="KEGG" id="aqu:100631979"/>
<evidence type="ECO:0000256" key="1">
    <source>
        <dbReference type="SAM" id="Phobius"/>
    </source>
</evidence>
<name>A0A1X7VPA7_AMPQE</name>
<feature type="transmembrane region" description="Helical" evidence="1">
    <location>
        <begin position="145"/>
        <end position="169"/>
    </location>
</feature>
<feature type="transmembrane region" description="Helical" evidence="1">
    <location>
        <begin position="175"/>
        <end position="196"/>
    </location>
</feature>
<dbReference type="InParanoid" id="A0A1X7VPA7"/>
<organism evidence="2">
    <name type="scientific">Amphimedon queenslandica</name>
    <name type="common">Sponge</name>
    <dbReference type="NCBI Taxonomy" id="400682"/>
    <lineage>
        <taxon>Eukaryota</taxon>
        <taxon>Metazoa</taxon>
        <taxon>Porifera</taxon>
        <taxon>Demospongiae</taxon>
        <taxon>Heteroscleromorpha</taxon>
        <taxon>Haplosclerida</taxon>
        <taxon>Niphatidae</taxon>
        <taxon>Amphimedon</taxon>
    </lineage>
</organism>
<dbReference type="STRING" id="400682.A0A1X7VPA7"/>
<reference evidence="2" key="2">
    <citation type="submission" date="2017-05" db="UniProtKB">
        <authorList>
            <consortium name="EnsemblMetazoa"/>
        </authorList>
    </citation>
    <scope>IDENTIFICATION</scope>
</reference>
<dbReference type="PANTHER" id="PTHR12242:SF1">
    <property type="entry name" value="MYND-TYPE DOMAIN-CONTAINING PROTEIN"/>
    <property type="match status" value="1"/>
</dbReference>
<feature type="transmembrane region" description="Helical" evidence="1">
    <location>
        <begin position="203"/>
        <end position="226"/>
    </location>
</feature>
<dbReference type="EnsemblMetazoa" id="Aqu2.1.41912_001">
    <property type="protein sequence ID" value="Aqu2.1.41912_001"/>
    <property type="gene ID" value="Aqu2.1.41912"/>
</dbReference>
<dbReference type="Pfam" id="PF21534">
    <property type="entry name" value="Rost"/>
    <property type="match status" value="1"/>
</dbReference>
<dbReference type="GO" id="GO:0016020">
    <property type="term" value="C:membrane"/>
    <property type="evidence" value="ECO:0007669"/>
    <property type="project" value="TreeGrafter"/>
</dbReference>
<keyword evidence="1" id="KW-1133">Transmembrane helix</keyword>
<evidence type="ECO:0000313" key="2">
    <source>
        <dbReference type="EnsemblMetazoa" id="Aqu2.1.41912_001"/>
    </source>
</evidence>
<dbReference type="EnsemblMetazoa" id="XM_003383260.3">
    <property type="protein sequence ID" value="XP_003383308.1"/>
    <property type="gene ID" value="LOC100631979"/>
</dbReference>
<dbReference type="PANTHER" id="PTHR12242">
    <property type="entry name" value="OS02G0130600 PROTEIN-RELATED"/>
    <property type="match status" value="1"/>
</dbReference>
<dbReference type="AlphaFoldDB" id="A0A1X7VPA7"/>
<feature type="transmembrane region" description="Helical" evidence="1">
    <location>
        <begin position="246"/>
        <end position="271"/>
    </location>
</feature>
<evidence type="ECO:0000313" key="3">
    <source>
        <dbReference type="Proteomes" id="UP000007879"/>
    </source>
</evidence>
<dbReference type="Proteomes" id="UP000007879">
    <property type="component" value="Unassembled WGS sequence"/>
</dbReference>
<gene>
    <name evidence="2" type="primary">100631979</name>
</gene>
<sequence length="309" mass="36258">MSGRVKEVNWFKALCWELHISRIFFFHHNWKAFAYTPWLPDSVYWQWIYLVYRWITFTFFFIYFIWNQISDGGITYIYLTTWSLNLLTLYLFYATLSVTVYYIRLALPIERIKRKPINPPSRCALPSKPYGLCSYRTNTLAWYDIIHWFLFIIGPGISLASMVLFWAAIYRGGPISHWDVAIHLLNGVFSVVEVWVARIPIRVYHALYAVLLGCVYVVFSGIYFSAGGENQQGDPYIYSIIDYGNSPVNATITVMSIVMLFAPAVILFYYANYLLRETILRTLAYKGVFKWLCKEDKTKFDDFKETVNA</sequence>
<dbReference type="OrthoDB" id="419711at2759"/>